<keyword evidence="2" id="KW-0479">Metal-binding</keyword>
<dbReference type="GO" id="GO:0032454">
    <property type="term" value="F:histone H3K9 demethylase activity"/>
    <property type="evidence" value="ECO:0007669"/>
    <property type="project" value="InterPro"/>
</dbReference>
<comment type="caution">
    <text evidence="6">The sequence shown here is derived from an EMBL/GenBank/DDBJ whole genome shotgun (WGS) entry which is preliminary data.</text>
</comment>
<evidence type="ECO:0000313" key="7">
    <source>
        <dbReference type="Proteomes" id="UP001211907"/>
    </source>
</evidence>
<dbReference type="GO" id="GO:0000785">
    <property type="term" value="C:chromatin"/>
    <property type="evidence" value="ECO:0007669"/>
    <property type="project" value="TreeGrafter"/>
</dbReference>
<dbReference type="Proteomes" id="UP001211907">
    <property type="component" value="Unassembled WGS sequence"/>
</dbReference>
<comment type="subcellular location">
    <subcellularLocation>
        <location evidence="1">Nucleus</location>
    </subcellularLocation>
</comment>
<sequence>MDIEISRLSADEQEYSHSSTLAAKIRSFFAKTPPSVPIDPFYFGLFMDLAIQRLVTERDVREEFTAFDADAPLPPPDMEHHEILIHQIQEPEIIENSPVELREKERLYADAVTTFKDKFSNFFKEESDAKRLKLDHSDESPIYLSTLTPGTPSNMSEKKSKKAKGGKSVLLVQTKKSSPCFRMFKRICISCGSGNGAAECRLAAERDLQGNVCLGAELITENQITRPRGIDRVATRDEDKFILQRSAHVLVPILDATSTLSSLIPPVETFKVRIRPKTGYIQCDSCDAFLFMDHVRCMQCGQDFCLDCFAEWTRNPTVDELLMENTSSVHSQTYRLEAFSKCSLESRHSIEDFSFWTFITPFARQHIYLHAQKSPISFETEFSTPPQSSDHQQQQTLPIRLAASVSELEILRAWRLRQPIVISGIEFSEHTWSPQELKSSAVFDDIINTRRGARPEITQMMFSFFSEALILSSSAKIATPSSDLKGFDFPVVNKIDDVFPDHWKEYRTYIPFRRFILRDGPMSLFSFLSNKDYAALHGATLFIGDASPAGVATTRLHKDSASAYNTLLYANNPENPGAIWHLFSPENVRKIQLIYDKPVEDSFAMLDFNLYFNDDELTKLDRDHGIQPVVVKQFAGEMILIPAGWAHQISQDVITAECLSQAISLDKEIRLLAPGHDRRSSTIAPVGMAVLAWDRLNKYNKKTSTILVASSTGLLNTNGDTDNQNNAISGLVGSVLSGSGSALTSGTTPIGISNAVGGSITSSPVIAATSMKGKLDGRGRPGITTMMAPVQHTEIRAYSQQAIKPQIGRADYIVQNKPCFHPFFSRFLRCGICHPRNPAGRCVFINVRVFQRDPADPKKVIYGPWFLRSRWNVAAERMQALGIVDDWGDEETDQMDFVNASVSTGANAASVVAVDGAREFGGRIEVQNIHIKDRGSGSSSDSSSGSSDSSSGSGSSSGSSSGNEI</sequence>
<reference evidence="6" key="1">
    <citation type="submission" date="2020-05" db="EMBL/GenBank/DDBJ databases">
        <title>Phylogenomic resolution of chytrid fungi.</title>
        <authorList>
            <person name="Stajich J.E."/>
            <person name="Amses K."/>
            <person name="Simmons R."/>
            <person name="Seto K."/>
            <person name="Myers J."/>
            <person name="Bonds A."/>
            <person name="Quandt C.A."/>
            <person name="Barry K."/>
            <person name="Liu P."/>
            <person name="Grigoriev I."/>
            <person name="Longcore J.E."/>
            <person name="James T.Y."/>
        </authorList>
    </citation>
    <scope>NUCLEOTIDE SEQUENCE</scope>
    <source>
        <strain evidence="6">JEL0513</strain>
    </source>
</reference>
<evidence type="ECO:0000313" key="6">
    <source>
        <dbReference type="EMBL" id="KAJ3118306.1"/>
    </source>
</evidence>
<evidence type="ECO:0000259" key="5">
    <source>
        <dbReference type="PROSITE" id="PS51184"/>
    </source>
</evidence>
<accession>A0AAD5SYB9</accession>
<keyword evidence="7" id="KW-1185">Reference proteome</keyword>
<name>A0AAD5SYB9_9FUNG</name>
<feature type="region of interest" description="Disordered" evidence="4">
    <location>
        <begin position="928"/>
        <end position="965"/>
    </location>
</feature>
<evidence type="ECO:0000256" key="3">
    <source>
        <dbReference type="ARBA" id="ARBA00023242"/>
    </source>
</evidence>
<dbReference type="SMART" id="SM00558">
    <property type="entry name" value="JmjC"/>
    <property type="match status" value="1"/>
</dbReference>
<evidence type="ECO:0000256" key="1">
    <source>
        <dbReference type="ARBA" id="ARBA00004123"/>
    </source>
</evidence>
<dbReference type="AlphaFoldDB" id="A0AAD5SYB9"/>
<dbReference type="Gene3D" id="2.60.120.650">
    <property type="entry name" value="Cupin"/>
    <property type="match status" value="1"/>
</dbReference>
<dbReference type="SUPFAM" id="SSF51197">
    <property type="entry name" value="Clavaminate synthase-like"/>
    <property type="match status" value="1"/>
</dbReference>
<dbReference type="PANTHER" id="PTHR12549">
    <property type="entry name" value="JMJC DOMAIN-CONTAINING HISTONE DEMETHYLATION PROTEIN"/>
    <property type="match status" value="1"/>
</dbReference>
<dbReference type="GO" id="GO:0003712">
    <property type="term" value="F:transcription coregulator activity"/>
    <property type="evidence" value="ECO:0007669"/>
    <property type="project" value="TreeGrafter"/>
</dbReference>
<evidence type="ECO:0000256" key="4">
    <source>
        <dbReference type="SAM" id="MobiDB-lite"/>
    </source>
</evidence>
<dbReference type="InterPro" id="IPR003347">
    <property type="entry name" value="JmjC_dom"/>
</dbReference>
<organism evidence="6 7">
    <name type="scientific">Physocladia obscura</name>
    <dbReference type="NCBI Taxonomy" id="109957"/>
    <lineage>
        <taxon>Eukaryota</taxon>
        <taxon>Fungi</taxon>
        <taxon>Fungi incertae sedis</taxon>
        <taxon>Chytridiomycota</taxon>
        <taxon>Chytridiomycota incertae sedis</taxon>
        <taxon>Chytridiomycetes</taxon>
        <taxon>Chytridiales</taxon>
        <taxon>Chytriomycetaceae</taxon>
        <taxon>Physocladia</taxon>
    </lineage>
</organism>
<protein>
    <submittedName>
        <fullName evidence="6">Lysine-specific demethylase 3A</fullName>
    </submittedName>
</protein>
<dbReference type="CDD" id="cd19757">
    <property type="entry name" value="Bbox1"/>
    <property type="match status" value="1"/>
</dbReference>
<evidence type="ECO:0000256" key="2">
    <source>
        <dbReference type="ARBA" id="ARBA00022723"/>
    </source>
</evidence>
<gene>
    <name evidence="6" type="primary">KDM3A</name>
    <name evidence="6" type="ORF">HK100_000633</name>
</gene>
<proteinExistence type="predicted"/>
<dbReference type="EMBL" id="JADGJH010001127">
    <property type="protein sequence ID" value="KAJ3118306.1"/>
    <property type="molecule type" value="Genomic_DNA"/>
</dbReference>
<keyword evidence="3" id="KW-0539">Nucleus</keyword>
<dbReference type="PROSITE" id="PS51184">
    <property type="entry name" value="JMJC"/>
    <property type="match status" value="1"/>
</dbReference>
<dbReference type="GO" id="GO:0031490">
    <property type="term" value="F:chromatin DNA binding"/>
    <property type="evidence" value="ECO:0007669"/>
    <property type="project" value="TreeGrafter"/>
</dbReference>
<dbReference type="GO" id="GO:0006357">
    <property type="term" value="P:regulation of transcription by RNA polymerase II"/>
    <property type="evidence" value="ECO:0007669"/>
    <property type="project" value="TreeGrafter"/>
</dbReference>
<feature type="domain" description="JmjC" evidence="5">
    <location>
        <begin position="497"/>
        <end position="695"/>
    </location>
</feature>
<feature type="compositionally biased region" description="Low complexity" evidence="4">
    <location>
        <begin position="936"/>
        <end position="965"/>
    </location>
</feature>
<dbReference type="GO" id="GO:0000118">
    <property type="term" value="C:histone deacetylase complex"/>
    <property type="evidence" value="ECO:0007669"/>
    <property type="project" value="TreeGrafter"/>
</dbReference>
<dbReference type="InterPro" id="IPR045109">
    <property type="entry name" value="LSDs-like"/>
</dbReference>
<dbReference type="PANTHER" id="PTHR12549:SF38">
    <property type="entry name" value="JMJC DOMAIN-CONTAINING HISTONE DEMETHYLASE 2, ISOFORM A"/>
    <property type="match status" value="1"/>
</dbReference>
<dbReference type="GO" id="GO:0046872">
    <property type="term" value="F:metal ion binding"/>
    <property type="evidence" value="ECO:0007669"/>
    <property type="project" value="UniProtKB-KW"/>
</dbReference>